<evidence type="ECO:0000259" key="2">
    <source>
        <dbReference type="Pfam" id="PF08242"/>
    </source>
</evidence>
<dbReference type="GO" id="GO:0032259">
    <property type="term" value="P:methylation"/>
    <property type="evidence" value="ECO:0007669"/>
    <property type="project" value="UniProtKB-KW"/>
</dbReference>
<gene>
    <name evidence="3" type="ORF">EK403_10455</name>
</gene>
<dbReference type="Pfam" id="PF08242">
    <property type="entry name" value="Methyltransf_12"/>
    <property type="match status" value="1"/>
</dbReference>
<dbReference type="Proteomes" id="UP000289708">
    <property type="component" value="Unassembled WGS sequence"/>
</dbReference>
<dbReference type="OrthoDB" id="9765084at2"/>
<keyword evidence="3" id="KW-0808">Transferase</keyword>
<protein>
    <submittedName>
        <fullName evidence="3">Class I SAM-dependent methyltransferase</fullName>
    </submittedName>
</protein>
<evidence type="ECO:0000313" key="3">
    <source>
        <dbReference type="EMBL" id="RXF73253.1"/>
    </source>
</evidence>
<dbReference type="InterPro" id="IPR029063">
    <property type="entry name" value="SAM-dependent_MTases_sf"/>
</dbReference>
<dbReference type="AlphaFoldDB" id="A0A4Q0MIR7"/>
<name>A0A4Q0MIR7_9HYPH</name>
<evidence type="ECO:0000256" key="1">
    <source>
        <dbReference type="SAM" id="MobiDB-lite"/>
    </source>
</evidence>
<dbReference type="SUPFAM" id="SSF53335">
    <property type="entry name" value="S-adenosyl-L-methionine-dependent methyltransferases"/>
    <property type="match status" value="1"/>
</dbReference>
<sequence length="301" mass="33540">MAQSSTPRSCIFRTLPPVSTSQSDRRDRCKADPLTWDQTHLQSAWADNSYRGPLSSYWLPNTYAQIFDRDVDHAETVIRQWQASREARSTKMASQLRISKDGQSRRRHSTSWRTATEWFWIERPVDRFLADEDKNGDRWRESQIAEIVASGSVTDVGCGAGLLADYCSKSKYTGVDLSPNALLAAKQRRPGVTFRIMDSGFEPPIADFTVLNGVLSAVDFAARERFLTIAALRAKKVIIADVFGPPQTVSTKSDFEAQVAPVDDLKAMAASLGLRLSSETSRPARLGDAELTENVMLFEKA</sequence>
<reference evidence="3 4" key="1">
    <citation type="submission" date="2018-12" db="EMBL/GenBank/DDBJ databases">
        <title>bacterium Hansschlegelia zhihuaiae S113.</title>
        <authorList>
            <person name="He J."/>
        </authorList>
    </citation>
    <scope>NUCLEOTIDE SEQUENCE [LARGE SCALE GENOMIC DNA]</scope>
    <source>
        <strain evidence="3 4">S 113</strain>
    </source>
</reference>
<feature type="region of interest" description="Disordered" evidence="1">
    <location>
        <begin position="1"/>
        <end position="27"/>
    </location>
</feature>
<dbReference type="EMBL" id="RYFI01000009">
    <property type="protein sequence ID" value="RXF73253.1"/>
    <property type="molecule type" value="Genomic_DNA"/>
</dbReference>
<proteinExistence type="predicted"/>
<evidence type="ECO:0000313" key="4">
    <source>
        <dbReference type="Proteomes" id="UP000289708"/>
    </source>
</evidence>
<accession>A0A4Q0MIR7</accession>
<dbReference type="CDD" id="cd02440">
    <property type="entry name" value="AdoMet_MTases"/>
    <property type="match status" value="1"/>
</dbReference>
<dbReference type="InterPro" id="IPR013217">
    <property type="entry name" value="Methyltransf_12"/>
</dbReference>
<organism evidence="3 4">
    <name type="scientific">Hansschlegelia zhihuaiae</name>
    <dbReference type="NCBI Taxonomy" id="405005"/>
    <lineage>
        <taxon>Bacteria</taxon>
        <taxon>Pseudomonadati</taxon>
        <taxon>Pseudomonadota</taxon>
        <taxon>Alphaproteobacteria</taxon>
        <taxon>Hyphomicrobiales</taxon>
        <taxon>Methylopilaceae</taxon>
        <taxon>Hansschlegelia</taxon>
    </lineage>
</organism>
<dbReference type="Gene3D" id="3.40.50.150">
    <property type="entry name" value="Vaccinia Virus protein VP39"/>
    <property type="match status" value="1"/>
</dbReference>
<comment type="caution">
    <text evidence="3">The sequence shown here is derived from an EMBL/GenBank/DDBJ whole genome shotgun (WGS) entry which is preliminary data.</text>
</comment>
<feature type="domain" description="Methyltransferase type 12" evidence="2">
    <location>
        <begin position="155"/>
        <end position="226"/>
    </location>
</feature>
<keyword evidence="3" id="KW-0489">Methyltransferase</keyword>
<dbReference type="GO" id="GO:0008168">
    <property type="term" value="F:methyltransferase activity"/>
    <property type="evidence" value="ECO:0007669"/>
    <property type="project" value="UniProtKB-KW"/>
</dbReference>
<keyword evidence="4" id="KW-1185">Reference proteome</keyword>